<comment type="caution">
    <text evidence="1">The sequence shown here is derived from an EMBL/GenBank/DDBJ whole genome shotgun (WGS) entry which is preliminary data.</text>
</comment>
<keyword evidence="2" id="KW-1185">Reference proteome</keyword>
<evidence type="ECO:0000313" key="2">
    <source>
        <dbReference type="Proteomes" id="UP001162156"/>
    </source>
</evidence>
<dbReference type="Gene3D" id="3.40.50.1820">
    <property type="entry name" value="alpha/beta hydrolase"/>
    <property type="match status" value="1"/>
</dbReference>
<protein>
    <submittedName>
        <fullName evidence="1">Uncharacterized protein</fullName>
    </submittedName>
</protein>
<organism evidence="1 2">
    <name type="scientific">Rhamnusium bicolor</name>
    <dbReference type="NCBI Taxonomy" id="1586634"/>
    <lineage>
        <taxon>Eukaryota</taxon>
        <taxon>Metazoa</taxon>
        <taxon>Ecdysozoa</taxon>
        <taxon>Arthropoda</taxon>
        <taxon>Hexapoda</taxon>
        <taxon>Insecta</taxon>
        <taxon>Pterygota</taxon>
        <taxon>Neoptera</taxon>
        <taxon>Endopterygota</taxon>
        <taxon>Coleoptera</taxon>
        <taxon>Polyphaga</taxon>
        <taxon>Cucujiformia</taxon>
        <taxon>Chrysomeloidea</taxon>
        <taxon>Cerambycidae</taxon>
        <taxon>Lepturinae</taxon>
        <taxon>Rhagiini</taxon>
        <taxon>Rhamnusium</taxon>
    </lineage>
</organism>
<dbReference type="EMBL" id="JANEYF010005005">
    <property type="protein sequence ID" value="KAJ8929436.1"/>
    <property type="molecule type" value="Genomic_DNA"/>
</dbReference>
<name>A0AAV8WTF0_9CUCU</name>
<dbReference type="InterPro" id="IPR029058">
    <property type="entry name" value="AB_hydrolase_fold"/>
</dbReference>
<proteinExistence type="predicted"/>
<accession>A0AAV8WTF0</accession>
<reference evidence="1" key="1">
    <citation type="journal article" date="2023" name="Insect Mol. Biol.">
        <title>Genome sequencing provides insights into the evolution of gene families encoding plant cell wall-degrading enzymes in longhorned beetles.</title>
        <authorList>
            <person name="Shin N.R."/>
            <person name="Okamura Y."/>
            <person name="Kirsch R."/>
            <person name="Pauchet Y."/>
        </authorList>
    </citation>
    <scope>NUCLEOTIDE SEQUENCE</scope>
    <source>
        <strain evidence="1">RBIC_L_NR</strain>
    </source>
</reference>
<dbReference type="AlphaFoldDB" id="A0AAV8WTF0"/>
<gene>
    <name evidence="1" type="ORF">NQ314_017885</name>
</gene>
<sequence length="64" mass="7371">MLILGIFRQYDYGSAGNLKMYRNKSPPLYSFTNMTSPIGLFYAPQDNLCPKKVNFIIYSKNNIV</sequence>
<evidence type="ECO:0000313" key="1">
    <source>
        <dbReference type="EMBL" id="KAJ8929436.1"/>
    </source>
</evidence>
<dbReference type="Proteomes" id="UP001162156">
    <property type="component" value="Unassembled WGS sequence"/>
</dbReference>